<accession>E8R9M2</accession>
<reference evidence="2" key="1">
    <citation type="submission" date="2010-11" db="EMBL/GenBank/DDBJ databases">
        <title>The complete genome of Desulfurococcus mucosus DSM 2162.</title>
        <authorList>
            <consortium name="US DOE Joint Genome Institute (JGI-PGF)"/>
            <person name="Lucas S."/>
            <person name="Copeland A."/>
            <person name="Lapidus A."/>
            <person name="Bruce D."/>
            <person name="Goodwin L."/>
            <person name="Pitluck S."/>
            <person name="Kyrpides N."/>
            <person name="Mavromatis K."/>
            <person name="Pagani I."/>
            <person name="Ivanova N."/>
            <person name="Ovchinnikova G."/>
            <person name="Chertkov O."/>
            <person name="Held B."/>
            <person name="Brettin T."/>
            <person name="Detter J.C."/>
            <person name="Tapia R."/>
            <person name="Han C."/>
            <person name="Land M."/>
            <person name="Hauser L."/>
            <person name="Markowitz V."/>
            <person name="Cheng J.-F."/>
            <person name="Hugenholtz P."/>
            <person name="Woyke T."/>
            <person name="Wu D."/>
            <person name="Wirth R."/>
            <person name="Bilek Y."/>
            <person name="Hader T."/>
            <person name="Klenk H.-P."/>
            <person name="Eisen J.A."/>
        </authorList>
    </citation>
    <scope>NUCLEOTIDE SEQUENCE [LARGE SCALE GENOMIC DNA]</scope>
    <source>
        <strain evidence="2">ATCC 35584 / DSM 2162 / JCM 9187 / O7/1</strain>
    </source>
</reference>
<evidence type="ECO:0000313" key="2">
    <source>
        <dbReference type="Proteomes" id="UP000001068"/>
    </source>
</evidence>
<gene>
    <name evidence="1" type="ordered locus">Desmu_0894</name>
</gene>
<sequence precursor="true">MMRLLIKVGGYTLMVGNNLKILDHYYLRLANNCFFVVVGNRHLGYGFIGYIKYCPLQEGSSIWASRGIPLERLVKWYDAREIHEYTPWKTYIPYYDAELPYVPMWLVTEFYNPVDRLLEIIRSPRDGLEQEVIEVSTCLGSLIGGLDDVGVTGSLLPGIHNPLFSDIDLVVYGWRKGLDVVEAISENRDVFKPFTGSRLLEWSKRISERTGLTRRQVELLYRNWRRGVFNGREYSVTYSGNIHGSLSVLQGFRTIGVTEITAELSGGVDALDYPSKSRIERYRVIGGSNTPFDIVYVESFESLYTPLLYEGGKAFIRGLLQCSQGLCKILVGGVEEKGFIAPGDTA</sequence>
<protein>
    <recommendedName>
        <fullName evidence="3">Polymerase nucleotidyl transferase domain-containing protein</fullName>
    </recommendedName>
</protein>
<dbReference type="eggNOG" id="arCOG01831">
    <property type="taxonomic scope" value="Archaea"/>
</dbReference>
<dbReference type="Proteomes" id="UP000001068">
    <property type="component" value="Chromosome"/>
</dbReference>
<name>E8R9M2_DESM0</name>
<dbReference type="KEGG" id="dmu:Desmu_0894"/>
<keyword evidence="2" id="KW-1185">Reference proteome</keyword>
<evidence type="ECO:0008006" key="3">
    <source>
        <dbReference type="Google" id="ProtNLM"/>
    </source>
</evidence>
<dbReference type="HOGENOM" id="CLU_833141_0_0_2"/>
<evidence type="ECO:0000313" key="1">
    <source>
        <dbReference type="EMBL" id="ADV65198.1"/>
    </source>
</evidence>
<proteinExistence type="predicted"/>
<dbReference type="EMBL" id="CP002363">
    <property type="protein sequence ID" value="ADV65198.1"/>
    <property type="molecule type" value="Genomic_DNA"/>
</dbReference>
<dbReference type="AlphaFoldDB" id="E8R9M2"/>
<dbReference type="STRING" id="765177.Desmu_0894"/>
<organism evidence="1 2">
    <name type="scientific">Desulfurococcus mucosus (strain ATCC 35584 / DSM 2162 / JCM 9187 / O7/1)</name>
    <dbReference type="NCBI Taxonomy" id="765177"/>
    <lineage>
        <taxon>Archaea</taxon>
        <taxon>Thermoproteota</taxon>
        <taxon>Thermoprotei</taxon>
        <taxon>Desulfurococcales</taxon>
        <taxon>Desulfurococcaceae</taxon>
        <taxon>Desulfurococcus</taxon>
    </lineage>
</organism>
<reference evidence="1 2" key="2">
    <citation type="journal article" date="2011" name="Stand. Genomic Sci.">
        <title>Complete genome sequence of Desulfurococcus mucosus type strain (O7/1).</title>
        <authorList>
            <person name="Wirth R."/>
            <person name="Chertkov O."/>
            <person name="Held B."/>
            <person name="Lapidus A."/>
            <person name="Nolan M."/>
            <person name="Lucas S."/>
            <person name="Hammon N."/>
            <person name="Deshpande S."/>
            <person name="Cheng J.F."/>
            <person name="Tapia R."/>
            <person name="Han C."/>
            <person name="Goodwin L."/>
            <person name="Pitluck S."/>
            <person name="Liolios K."/>
            <person name="Ioanna P."/>
            <person name="Ivanova N."/>
            <person name="Mavromatis K."/>
            <person name="Mikhailova N."/>
            <person name="Pati A."/>
            <person name="Chen A."/>
            <person name="Palaniappan K."/>
            <person name="Land M."/>
            <person name="Hauser L."/>
            <person name="Chang Y.J."/>
            <person name="Jeffries C.D."/>
            <person name="Bilek Y."/>
            <person name="Hader T."/>
            <person name="Rohde M."/>
            <person name="Spring S."/>
            <person name="Sikorski J."/>
            <person name="Goker M."/>
            <person name="Woyke T."/>
            <person name="Bristow J."/>
            <person name="Eisen J.A."/>
            <person name="Markowitz V."/>
            <person name="Hugenholtz P."/>
            <person name="Kyrpides N.C."/>
            <person name="Klenk H.P."/>
        </authorList>
    </citation>
    <scope>NUCLEOTIDE SEQUENCE [LARGE SCALE GENOMIC DNA]</scope>
    <source>
        <strain evidence="2">ATCC 35584 / DSM 2162 / JCM 9187 / O7/1</strain>
    </source>
</reference>